<reference evidence="4" key="1">
    <citation type="submission" date="2017-06" db="EMBL/GenBank/DDBJ databases">
        <title>Investigating the central metabolism of Clostridium thermosuccinogenes.</title>
        <authorList>
            <person name="Koendjbiharie J.G."/>
            <person name="Van Kranenburg R."/>
            <person name="Vriesendorp B."/>
        </authorList>
    </citation>
    <scope>NUCLEOTIDE SEQUENCE [LARGE SCALE GENOMIC DNA]</scope>
    <source>
        <strain evidence="4">DSM 5806</strain>
    </source>
</reference>
<accession>A0A2K2EZ84</accession>
<evidence type="ECO:0000313" key="3">
    <source>
        <dbReference type="EMBL" id="PNT94570.1"/>
    </source>
</evidence>
<dbReference type="InterPro" id="IPR002104">
    <property type="entry name" value="Integrase_catalytic"/>
</dbReference>
<gene>
    <name evidence="3" type="ORF">CDQ84_18725</name>
</gene>
<protein>
    <recommendedName>
        <fullName evidence="2">Tyr recombinase domain-containing protein</fullName>
    </recommendedName>
</protein>
<dbReference type="GO" id="GO:0015074">
    <property type="term" value="P:DNA integration"/>
    <property type="evidence" value="ECO:0007669"/>
    <property type="project" value="InterPro"/>
</dbReference>
<dbReference type="GO" id="GO:0003677">
    <property type="term" value="F:DNA binding"/>
    <property type="evidence" value="ECO:0007669"/>
    <property type="project" value="InterPro"/>
</dbReference>
<evidence type="ECO:0000313" key="4">
    <source>
        <dbReference type="Proteomes" id="UP000236151"/>
    </source>
</evidence>
<name>A0A2K2EZ84_9CLOT</name>
<dbReference type="SUPFAM" id="SSF56349">
    <property type="entry name" value="DNA breaking-rejoining enzymes"/>
    <property type="match status" value="1"/>
</dbReference>
<sequence length="140" mass="16108">MIHGRPNSESMYVFLRTKAPYQNLSNGVYIADIFNDYQKKAGIIRKPFDGKGFHAIRRAIGRNMAVAEIPVTTISQVLGHGDIESAKQYISLDSVHDMITYKESLGYTRVSYEPLLRDFDRFCQARFPEESLFKREIVLK</sequence>
<dbReference type="Gene3D" id="1.10.443.10">
    <property type="entry name" value="Intergrase catalytic core"/>
    <property type="match status" value="1"/>
</dbReference>
<dbReference type="InterPro" id="IPR013762">
    <property type="entry name" value="Integrase-like_cat_sf"/>
</dbReference>
<organism evidence="3 4">
    <name type="scientific">Clostridium thermosuccinogenes</name>
    <dbReference type="NCBI Taxonomy" id="84032"/>
    <lineage>
        <taxon>Bacteria</taxon>
        <taxon>Bacillati</taxon>
        <taxon>Bacillota</taxon>
        <taxon>Clostridia</taxon>
        <taxon>Eubacteriales</taxon>
        <taxon>Clostridiaceae</taxon>
        <taxon>Clostridium</taxon>
    </lineage>
</organism>
<evidence type="ECO:0000256" key="1">
    <source>
        <dbReference type="ARBA" id="ARBA00023172"/>
    </source>
</evidence>
<dbReference type="Pfam" id="PF00589">
    <property type="entry name" value="Phage_integrase"/>
    <property type="match status" value="1"/>
</dbReference>
<dbReference type="Proteomes" id="UP000236151">
    <property type="component" value="Unassembled WGS sequence"/>
</dbReference>
<dbReference type="EMBL" id="NIOJ01000102">
    <property type="protein sequence ID" value="PNT94570.1"/>
    <property type="molecule type" value="Genomic_DNA"/>
</dbReference>
<dbReference type="GO" id="GO:0006310">
    <property type="term" value="P:DNA recombination"/>
    <property type="evidence" value="ECO:0007669"/>
    <property type="project" value="UniProtKB-KW"/>
</dbReference>
<comment type="caution">
    <text evidence="3">The sequence shown here is derived from an EMBL/GenBank/DDBJ whole genome shotgun (WGS) entry which is preliminary data.</text>
</comment>
<keyword evidence="1" id="KW-0233">DNA recombination</keyword>
<dbReference type="KEGG" id="cthd:CDO33_06230"/>
<dbReference type="AlphaFoldDB" id="A0A2K2EZ84"/>
<evidence type="ECO:0000259" key="2">
    <source>
        <dbReference type="Pfam" id="PF00589"/>
    </source>
</evidence>
<proteinExistence type="predicted"/>
<feature type="domain" description="Tyr recombinase" evidence="2">
    <location>
        <begin position="6"/>
        <end position="93"/>
    </location>
</feature>
<dbReference type="OrthoDB" id="9802329at2"/>
<dbReference type="InterPro" id="IPR011010">
    <property type="entry name" value="DNA_brk_join_enz"/>
</dbReference>
<keyword evidence="4" id="KW-1185">Reference proteome</keyword>